<dbReference type="PROSITE" id="PS50157">
    <property type="entry name" value="ZINC_FINGER_C2H2_2"/>
    <property type="match status" value="1"/>
</dbReference>
<evidence type="ECO:0000313" key="3">
    <source>
        <dbReference type="Ensembl" id="ENSNPEP00000008496.1"/>
    </source>
</evidence>
<reference evidence="3" key="2">
    <citation type="submission" date="2025-09" db="UniProtKB">
        <authorList>
            <consortium name="Ensembl"/>
        </authorList>
    </citation>
    <scope>IDENTIFICATION</scope>
</reference>
<dbReference type="Ensembl" id="ENSNPET00000008708.1">
    <property type="protein sequence ID" value="ENSNPEP00000008496.1"/>
    <property type="gene ID" value="ENSNPEG00000006377.1"/>
</dbReference>
<dbReference type="PROSITE" id="PS00028">
    <property type="entry name" value="ZINC_FINGER_C2H2_1"/>
    <property type="match status" value="1"/>
</dbReference>
<dbReference type="InterPro" id="IPR013087">
    <property type="entry name" value="Znf_C2H2_type"/>
</dbReference>
<keyword evidence="1" id="KW-0862">Zinc</keyword>
<keyword evidence="4" id="KW-1185">Reference proteome</keyword>
<evidence type="ECO:0000259" key="2">
    <source>
        <dbReference type="PROSITE" id="PS50157"/>
    </source>
</evidence>
<reference evidence="3" key="1">
    <citation type="submission" date="2025-08" db="UniProtKB">
        <authorList>
            <consortium name="Ensembl"/>
        </authorList>
    </citation>
    <scope>IDENTIFICATION</scope>
</reference>
<dbReference type="AlphaFoldDB" id="A0A8C6Z4W4"/>
<proteinExistence type="predicted"/>
<dbReference type="Proteomes" id="UP000694420">
    <property type="component" value="Unplaced"/>
</dbReference>
<keyword evidence="1" id="KW-0479">Metal-binding</keyword>
<organism evidence="3 4">
    <name type="scientific">Nothoprocta perdicaria</name>
    <name type="common">Chilean tinamou</name>
    <name type="synonym">Crypturus perdicarius</name>
    <dbReference type="NCBI Taxonomy" id="30464"/>
    <lineage>
        <taxon>Eukaryota</taxon>
        <taxon>Metazoa</taxon>
        <taxon>Chordata</taxon>
        <taxon>Craniata</taxon>
        <taxon>Vertebrata</taxon>
        <taxon>Euteleostomi</taxon>
        <taxon>Archelosauria</taxon>
        <taxon>Archosauria</taxon>
        <taxon>Dinosauria</taxon>
        <taxon>Saurischia</taxon>
        <taxon>Theropoda</taxon>
        <taxon>Coelurosauria</taxon>
        <taxon>Aves</taxon>
        <taxon>Palaeognathae</taxon>
        <taxon>Tinamiformes</taxon>
        <taxon>Tinamidae</taxon>
        <taxon>Nothoprocta</taxon>
    </lineage>
</organism>
<sequence length="88" mass="9764">MASGCAPPFGDAAEVREGFLCPLCLQDLQSLRQLQAHYEEQHQGEERAVPLIISVSLCWTLSRSSTSLLYWGAQNCTQYSRCGLSRAE</sequence>
<protein>
    <recommendedName>
        <fullName evidence="2">C2H2-type domain-containing protein</fullName>
    </recommendedName>
</protein>
<dbReference type="GO" id="GO:0008270">
    <property type="term" value="F:zinc ion binding"/>
    <property type="evidence" value="ECO:0007669"/>
    <property type="project" value="UniProtKB-KW"/>
</dbReference>
<evidence type="ECO:0000313" key="4">
    <source>
        <dbReference type="Proteomes" id="UP000694420"/>
    </source>
</evidence>
<feature type="domain" description="C2H2-type" evidence="2">
    <location>
        <begin position="19"/>
        <end position="47"/>
    </location>
</feature>
<evidence type="ECO:0000256" key="1">
    <source>
        <dbReference type="PROSITE-ProRule" id="PRU00042"/>
    </source>
</evidence>
<name>A0A8C6Z4W4_NOTPE</name>
<keyword evidence="1" id="KW-0863">Zinc-finger</keyword>
<accession>A0A8C6Z4W4</accession>